<gene>
    <name evidence="3" type="ORF">PACLA_8A080007</name>
</gene>
<dbReference type="GO" id="GO:0030133">
    <property type="term" value="C:transport vesicle"/>
    <property type="evidence" value="ECO:0007669"/>
    <property type="project" value="InterPro"/>
</dbReference>
<evidence type="ECO:0000256" key="1">
    <source>
        <dbReference type="SAM" id="MobiDB-lite"/>
    </source>
</evidence>
<accession>A0A6S7G0U3</accession>
<dbReference type="GO" id="GO:0043025">
    <property type="term" value="C:neuronal cell body"/>
    <property type="evidence" value="ECO:0007669"/>
    <property type="project" value="TreeGrafter"/>
</dbReference>
<dbReference type="GO" id="GO:0007399">
    <property type="term" value="P:nervous system development"/>
    <property type="evidence" value="ECO:0007669"/>
    <property type="project" value="TreeGrafter"/>
</dbReference>
<proteinExistence type="predicted"/>
<dbReference type="PANTHER" id="PTHR14796:SF3">
    <property type="entry name" value="NEURENSIN 1-LIKE-RELATED"/>
    <property type="match status" value="1"/>
</dbReference>
<feature type="transmembrane region" description="Helical" evidence="2">
    <location>
        <begin position="57"/>
        <end position="80"/>
    </location>
</feature>
<keyword evidence="2" id="KW-0812">Transmembrane</keyword>
<evidence type="ECO:0000313" key="4">
    <source>
        <dbReference type="Proteomes" id="UP001152795"/>
    </source>
</evidence>
<evidence type="ECO:0000256" key="2">
    <source>
        <dbReference type="SAM" id="Phobius"/>
    </source>
</evidence>
<dbReference type="OrthoDB" id="5979667at2759"/>
<comment type="caution">
    <text evidence="3">The sequence shown here is derived from an EMBL/GenBank/DDBJ whole genome shotgun (WGS) entry which is preliminary data.</text>
</comment>
<dbReference type="Pfam" id="PF14927">
    <property type="entry name" value="Neurensin"/>
    <property type="match status" value="1"/>
</dbReference>
<sequence>MPQFKRHKRLKRISSKQKFGVRYLHQHLFKDEPTSEEDSAVEDSHHFIPQKTDGRLCFVRAISGLMLLAGLVLALVGGLMKRREIDYRVHKDGDEEPVGDAVQYNSMLDALVLIGSVLMMLGGVMLAAVQILICYPRMKSGTRKPRVKDPENFLYPEKTSESEVAAKKFDKVPVYALVHKVQPKKKNGNKRTNLSIKKQKFKTSIDEEQHEQDN</sequence>
<feature type="transmembrane region" description="Helical" evidence="2">
    <location>
        <begin position="110"/>
        <end position="135"/>
    </location>
</feature>
<keyword evidence="4" id="KW-1185">Reference proteome</keyword>
<evidence type="ECO:0000313" key="3">
    <source>
        <dbReference type="EMBL" id="CAB3979661.1"/>
    </source>
</evidence>
<dbReference type="PANTHER" id="PTHR14796">
    <property type="entry name" value="NEURENSIN 1-RELATED"/>
    <property type="match status" value="1"/>
</dbReference>
<keyword evidence="2" id="KW-0472">Membrane</keyword>
<keyword evidence="2" id="KW-1133">Transmembrane helix</keyword>
<organism evidence="3 4">
    <name type="scientific">Paramuricea clavata</name>
    <name type="common">Red gorgonian</name>
    <name type="synonym">Violescent sea-whip</name>
    <dbReference type="NCBI Taxonomy" id="317549"/>
    <lineage>
        <taxon>Eukaryota</taxon>
        <taxon>Metazoa</taxon>
        <taxon>Cnidaria</taxon>
        <taxon>Anthozoa</taxon>
        <taxon>Octocorallia</taxon>
        <taxon>Malacalcyonacea</taxon>
        <taxon>Plexauridae</taxon>
        <taxon>Paramuricea</taxon>
    </lineage>
</organism>
<name>A0A6S7G0U3_PARCT</name>
<dbReference type="EMBL" id="CACRXK020000217">
    <property type="protein sequence ID" value="CAB3979661.1"/>
    <property type="molecule type" value="Genomic_DNA"/>
</dbReference>
<feature type="region of interest" description="Disordered" evidence="1">
    <location>
        <begin position="184"/>
        <end position="214"/>
    </location>
</feature>
<dbReference type="InterPro" id="IPR024883">
    <property type="entry name" value="Neurensin"/>
</dbReference>
<dbReference type="AlphaFoldDB" id="A0A6S7G0U3"/>
<dbReference type="Proteomes" id="UP001152795">
    <property type="component" value="Unassembled WGS sequence"/>
</dbReference>
<reference evidence="3" key="1">
    <citation type="submission" date="2020-04" db="EMBL/GenBank/DDBJ databases">
        <authorList>
            <person name="Alioto T."/>
            <person name="Alioto T."/>
            <person name="Gomez Garrido J."/>
        </authorList>
    </citation>
    <scope>NUCLEOTIDE SEQUENCE</scope>
    <source>
        <strain evidence="3">A484AB</strain>
    </source>
</reference>
<protein>
    <submittedName>
        <fullName evidence="3">Uncharacterized protein</fullName>
    </submittedName>
</protein>
<dbReference type="GO" id="GO:0043005">
    <property type="term" value="C:neuron projection"/>
    <property type="evidence" value="ECO:0007669"/>
    <property type="project" value="TreeGrafter"/>
</dbReference>
<feature type="compositionally biased region" description="Basic and acidic residues" evidence="1">
    <location>
        <begin position="203"/>
        <end position="214"/>
    </location>
</feature>